<evidence type="ECO:0000313" key="20">
    <source>
        <dbReference type="Ensembl" id="ENSMPUP00000006546.1"/>
    </source>
</evidence>
<feature type="domain" description="Peptidase M13 N-terminal" evidence="19">
    <location>
        <begin position="1"/>
        <end position="133"/>
    </location>
</feature>
<dbReference type="EMBL" id="AEYP01089904">
    <property type="status" value="NOT_ANNOTATED_CDS"/>
    <property type="molecule type" value="Genomic_DNA"/>
</dbReference>
<dbReference type="InterPro" id="IPR018497">
    <property type="entry name" value="Peptidase_M13_C"/>
</dbReference>
<evidence type="ECO:0000256" key="9">
    <source>
        <dbReference type="ARBA" id="ARBA00022801"/>
    </source>
</evidence>
<proteinExistence type="predicted"/>
<evidence type="ECO:0000256" key="6">
    <source>
        <dbReference type="ARBA" id="ARBA00022670"/>
    </source>
</evidence>
<comment type="subcellular location">
    <subcellularLocation>
        <location evidence="4">Cytoplasmic vesicle</location>
        <location evidence="4">Secretory vesicle membrane</location>
    </subcellularLocation>
    <subcellularLocation>
        <location evidence="3">Golgi apparatus membrane</location>
        <topology evidence="3">Single-pass membrane protein</topology>
    </subcellularLocation>
</comment>
<evidence type="ECO:0000256" key="11">
    <source>
        <dbReference type="ARBA" id="ARBA00022989"/>
    </source>
</evidence>
<keyword evidence="16" id="KW-0325">Glycoprotein</keyword>
<dbReference type="STRING" id="9669.ENSMPUP00000006546"/>
<keyword evidence="14" id="KW-0472">Membrane</keyword>
<dbReference type="GO" id="GO:0016485">
    <property type="term" value="P:protein processing"/>
    <property type="evidence" value="ECO:0007669"/>
    <property type="project" value="TreeGrafter"/>
</dbReference>
<dbReference type="GeneTree" id="ENSGT00940000156921"/>
<evidence type="ECO:0000256" key="2">
    <source>
        <dbReference type="ARBA" id="ARBA00001947"/>
    </source>
</evidence>
<keyword evidence="7" id="KW-0812">Transmembrane</keyword>
<dbReference type="PANTHER" id="PTHR11733:SF127">
    <property type="entry name" value="EEF1AKMT4-ECE2 READTHROUGH TRANSCRIPT PROTEIN-RELATED"/>
    <property type="match status" value="1"/>
</dbReference>
<dbReference type="InterPro" id="IPR042089">
    <property type="entry name" value="Peptidase_M13_dom_2"/>
</dbReference>
<dbReference type="eggNOG" id="KOG3624">
    <property type="taxonomic scope" value="Eukaryota"/>
</dbReference>
<evidence type="ECO:0000256" key="10">
    <source>
        <dbReference type="ARBA" id="ARBA00022833"/>
    </source>
</evidence>
<evidence type="ECO:0000256" key="12">
    <source>
        <dbReference type="ARBA" id="ARBA00023034"/>
    </source>
</evidence>
<dbReference type="Gene3D" id="3.40.390.10">
    <property type="entry name" value="Collagenase (Catalytic Domain)"/>
    <property type="match status" value="1"/>
</dbReference>
<evidence type="ECO:0000256" key="13">
    <source>
        <dbReference type="ARBA" id="ARBA00023049"/>
    </source>
</evidence>
<dbReference type="GO" id="GO:0030658">
    <property type="term" value="C:transport vesicle membrane"/>
    <property type="evidence" value="ECO:0007669"/>
    <property type="project" value="UniProtKB-SubCell"/>
</dbReference>
<comment type="catalytic activity">
    <reaction evidence="1">
        <text>Hydrolysis of the 21-Trp-|-Val-22 bond in big endothelin to form endothelin 1.</text>
        <dbReference type="EC" id="3.4.24.71"/>
    </reaction>
</comment>
<keyword evidence="8" id="KW-0479">Metal-binding</keyword>
<dbReference type="GO" id="GO:0046872">
    <property type="term" value="F:metal ion binding"/>
    <property type="evidence" value="ECO:0007669"/>
    <property type="project" value="UniProtKB-KW"/>
</dbReference>
<dbReference type="InterPro" id="IPR000718">
    <property type="entry name" value="Peptidase_M13"/>
</dbReference>
<evidence type="ECO:0000256" key="17">
    <source>
        <dbReference type="ARBA" id="ARBA00023329"/>
    </source>
</evidence>
<keyword evidence="17" id="KW-0968">Cytoplasmic vesicle</keyword>
<organism evidence="20">
    <name type="scientific">Mustela putorius furo</name>
    <name type="common">European domestic ferret</name>
    <name type="synonym">Mustela furo</name>
    <dbReference type="NCBI Taxonomy" id="9669"/>
    <lineage>
        <taxon>Eukaryota</taxon>
        <taxon>Metazoa</taxon>
        <taxon>Chordata</taxon>
        <taxon>Craniata</taxon>
        <taxon>Vertebrata</taxon>
        <taxon>Euteleostomi</taxon>
        <taxon>Mammalia</taxon>
        <taxon>Eutheria</taxon>
        <taxon>Laurasiatheria</taxon>
        <taxon>Carnivora</taxon>
        <taxon>Caniformia</taxon>
        <taxon>Musteloidea</taxon>
        <taxon>Mustelidae</taxon>
        <taxon>Mustelinae</taxon>
        <taxon>Mustela</taxon>
    </lineage>
</organism>
<dbReference type="InParanoid" id="M3Y5E5"/>
<keyword evidence="9" id="KW-0378">Hydrolase</keyword>
<keyword evidence="11" id="KW-1133">Transmembrane helix</keyword>
<dbReference type="SUPFAM" id="SSF55486">
    <property type="entry name" value="Metalloproteases ('zincins'), catalytic domain"/>
    <property type="match status" value="1"/>
</dbReference>
<keyword evidence="12" id="KW-0333">Golgi apparatus</keyword>
<sequence>MNMAELQVLAPSTHWLEFLFLPSPLELADSEPLSVYGTDYLQEVSELFSHIEPSILNSHLVQKTTQSVNCCFESTQKLLETLPGTKKSCGPGQQTCVSNTDVTLGFTLGCLSAAATFDWQSKEIAEGVISEITGVPGAAARTDKSHQAAKEKADTVYESTGSLDFVLEPKERDDVYDGQEVSDSLLQNVFHLHNVSAKVMADRHKPPIQDQWSMTPQVKADHHPTKNETVFPASILQTPFCTHNHPKVLNFGGIGMVMGHERTRLGTRGLNDKEGNLWWNDSLATFQNHRTYMESQYQVSWGRLTGHQLLGEPKSASNISRARLGKCREQWLPTVGLTHRQLFSVGFAQVQSSVCTPERSHEELVPNP</sequence>
<dbReference type="GO" id="GO:0005886">
    <property type="term" value="C:plasma membrane"/>
    <property type="evidence" value="ECO:0007669"/>
    <property type="project" value="TreeGrafter"/>
</dbReference>
<dbReference type="PROSITE" id="PS51885">
    <property type="entry name" value="NEPRILYSIN"/>
    <property type="match status" value="1"/>
</dbReference>
<dbReference type="PANTHER" id="PTHR11733">
    <property type="entry name" value="ZINC METALLOPROTEASE FAMILY M13 NEPRILYSIN-RELATED"/>
    <property type="match status" value="1"/>
</dbReference>
<dbReference type="EC" id="3.4.24.71" evidence="5"/>
<evidence type="ECO:0000256" key="7">
    <source>
        <dbReference type="ARBA" id="ARBA00022692"/>
    </source>
</evidence>
<keyword evidence="15" id="KW-1015">Disulfide bond</keyword>
<evidence type="ECO:0000256" key="5">
    <source>
        <dbReference type="ARBA" id="ARBA00012316"/>
    </source>
</evidence>
<dbReference type="GO" id="GO:0000139">
    <property type="term" value="C:Golgi membrane"/>
    <property type="evidence" value="ECO:0007669"/>
    <property type="project" value="UniProtKB-SubCell"/>
</dbReference>
<evidence type="ECO:0000256" key="15">
    <source>
        <dbReference type="ARBA" id="ARBA00023157"/>
    </source>
</evidence>
<dbReference type="Ensembl" id="ENSMPUT00000006658.1">
    <property type="protein sequence ID" value="ENSMPUP00000006546.1"/>
    <property type="gene ID" value="ENSMPUG00000006601.1"/>
</dbReference>
<evidence type="ECO:0000256" key="3">
    <source>
        <dbReference type="ARBA" id="ARBA00004194"/>
    </source>
</evidence>
<dbReference type="InterPro" id="IPR008753">
    <property type="entry name" value="Peptidase_M13_N"/>
</dbReference>
<dbReference type="AlphaFoldDB" id="M3Y5E5"/>
<dbReference type="Pfam" id="PF01431">
    <property type="entry name" value="Peptidase_M13"/>
    <property type="match status" value="1"/>
</dbReference>
<dbReference type="GO" id="GO:0004222">
    <property type="term" value="F:metalloendopeptidase activity"/>
    <property type="evidence" value="ECO:0007669"/>
    <property type="project" value="UniProtKB-EC"/>
</dbReference>
<evidence type="ECO:0000259" key="19">
    <source>
        <dbReference type="Pfam" id="PF05649"/>
    </source>
</evidence>
<evidence type="ECO:0000259" key="18">
    <source>
        <dbReference type="Pfam" id="PF01431"/>
    </source>
</evidence>
<comment type="cofactor">
    <cofactor evidence="2">
        <name>Zn(2+)</name>
        <dbReference type="ChEBI" id="CHEBI:29105"/>
    </cofactor>
</comment>
<dbReference type="PRINTS" id="PR00786">
    <property type="entry name" value="NEPRILYSIN"/>
</dbReference>
<keyword evidence="6" id="KW-0645">Protease</keyword>
<evidence type="ECO:0000256" key="16">
    <source>
        <dbReference type="ARBA" id="ARBA00023180"/>
    </source>
</evidence>
<dbReference type="Pfam" id="PF05649">
    <property type="entry name" value="Peptidase_M13_N"/>
    <property type="match status" value="1"/>
</dbReference>
<dbReference type="InterPro" id="IPR024079">
    <property type="entry name" value="MetalloPept_cat_dom_sf"/>
</dbReference>
<name>M3Y5E5_MUSPF</name>
<keyword evidence="13" id="KW-0482">Metalloprotease</keyword>
<evidence type="ECO:0000256" key="4">
    <source>
        <dbReference type="ARBA" id="ARBA00004250"/>
    </source>
</evidence>
<accession>M3Y5E5</accession>
<evidence type="ECO:0000256" key="8">
    <source>
        <dbReference type="ARBA" id="ARBA00022723"/>
    </source>
</evidence>
<evidence type="ECO:0000256" key="14">
    <source>
        <dbReference type="ARBA" id="ARBA00023136"/>
    </source>
</evidence>
<dbReference type="Gene3D" id="1.10.1380.10">
    <property type="entry name" value="Neutral endopeptidase , domain2"/>
    <property type="match status" value="1"/>
</dbReference>
<dbReference type="HOGENOM" id="CLU_800629_0_0_1"/>
<keyword evidence="10" id="KW-0862">Zinc</keyword>
<protein>
    <recommendedName>
        <fullName evidence="5">endothelin-converting enzyme 1</fullName>
        <ecNumber evidence="5">3.4.24.71</ecNumber>
    </recommendedName>
</protein>
<evidence type="ECO:0000256" key="1">
    <source>
        <dbReference type="ARBA" id="ARBA00001742"/>
    </source>
</evidence>
<reference evidence="20" key="1">
    <citation type="submission" date="2024-06" db="UniProtKB">
        <authorList>
            <consortium name="Ensembl"/>
        </authorList>
    </citation>
    <scope>IDENTIFICATION</scope>
</reference>
<feature type="domain" description="Peptidase M13 C-terminal" evidence="18">
    <location>
        <begin position="223"/>
        <end position="352"/>
    </location>
</feature>